<gene>
    <name evidence="3" type="ORF">DC496_02240</name>
</gene>
<name>A0AAW7LJK6_BIFBR</name>
<feature type="region of interest" description="Disordered" evidence="1">
    <location>
        <begin position="327"/>
        <end position="364"/>
    </location>
</feature>
<dbReference type="PROSITE" id="PS50911">
    <property type="entry name" value="CHAP"/>
    <property type="match status" value="1"/>
</dbReference>
<accession>A0AAW7LJK6</accession>
<feature type="region of interest" description="Disordered" evidence="1">
    <location>
        <begin position="67"/>
        <end position="111"/>
    </location>
</feature>
<dbReference type="Pfam" id="PF05257">
    <property type="entry name" value="CHAP"/>
    <property type="match status" value="1"/>
</dbReference>
<dbReference type="Gene3D" id="3.90.1720.10">
    <property type="entry name" value="endopeptidase domain like (from Nostoc punctiforme)"/>
    <property type="match status" value="1"/>
</dbReference>
<evidence type="ECO:0000313" key="3">
    <source>
        <dbReference type="EMBL" id="MDN4187218.1"/>
    </source>
</evidence>
<proteinExistence type="predicted"/>
<dbReference type="AlphaFoldDB" id="A0AAW7LJK6"/>
<feature type="domain" description="Peptidase C51" evidence="2">
    <location>
        <begin position="189"/>
        <end position="319"/>
    </location>
</feature>
<dbReference type="Gene3D" id="1.10.530.10">
    <property type="match status" value="1"/>
</dbReference>
<evidence type="ECO:0000256" key="1">
    <source>
        <dbReference type="SAM" id="MobiDB-lite"/>
    </source>
</evidence>
<dbReference type="InterPro" id="IPR007921">
    <property type="entry name" value="CHAP_dom"/>
</dbReference>
<protein>
    <submittedName>
        <fullName evidence="3">CHAP domain-containing protein</fullName>
    </submittedName>
</protein>
<reference evidence="3" key="2">
    <citation type="journal article" date="2022" name="3 Biotech.">
        <title>Isomaltooligosaccharides utilization and genomic characterization of human infant anti-inflammatory Bifidobacterium longum and Bifidobacterium breve strains.</title>
        <authorList>
            <person name="Sharma S."/>
            <person name="Singh S."/>
            <person name="Chaudhary V."/>
            <person name="Mantri S."/>
            <person name="Chander A."/>
            <person name="Maurya R."/>
            <person name="Rajarammohan S."/>
            <person name="Singh R.P."/>
            <person name="Rishi P."/>
            <person name="Bishnoi M."/>
            <person name="Bhadada S.K."/>
            <person name="Kondepudi K.K."/>
        </authorList>
    </citation>
    <scope>NUCLEOTIDE SEQUENCE</scope>
    <source>
        <strain evidence="3">Bif11</strain>
    </source>
</reference>
<feature type="compositionally biased region" description="Basic and acidic residues" evidence="1">
    <location>
        <begin position="81"/>
        <end position="95"/>
    </location>
</feature>
<comment type="caution">
    <text evidence="3">The sequence shown here is derived from an EMBL/GenBank/DDBJ whole genome shotgun (WGS) entry which is preliminary data.</text>
</comment>
<evidence type="ECO:0000259" key="2">
    <source>
        <dbReference type="PROSITE" id="PS50911"/>
    </source>
</evidence>
<sequence length="482" mass="50616">MGGLGYGCHPVPAVLDDEGNQLPDPGRRRTVIHDGSAADRQPGVQHGALADGRRQLARHRLLPGRARRAIAGQGRQRARPRSGEGRRRGVHGDLRHRIRHGPAPLPDRGGRGRRAEALLVAEEHAMSRTSRHRILAAMLSACLLSLLGGCTPLTVLAVLGGCKDGGSTGSSGGTTGSVVTGEVRDGMTIAHAKAWFNGSDGPDNVCQAYPDGQCTWWACMRGHKIGLDVGSYWGNGGDWAASATAAGWKTTRTDPVAGSIVSYPPGVADADTLYGHVAIVESVDAKAGTVTISEMNGRGGLGIVNHRTHRIDVGAVYILPNGSVSTNGSTGTDSASSGSDSSDSSSSSSDPVEAAWTCSSSDSGSTDVVVDYDGDGTHATPEQARAIARKMIASYKDWGDGDYDALVWLWNKESGWQWNATNPSSGAYGIPQALPASKLASAGDDWKDNAATQIRWGLNYIAGRYGSPSAAKTFWLAHNNWY</sequence>
<organism evidence="3 4">
    <name type="scientific">Bifidobacterium breve</name>
    <dbReference type="NCBI Taxonomy" id="1685"/>
    <lineage>
        <taxon>Bacteria</taxon>
        <taxon>Bacillati</taxon>
        <taxon>Actinomycetota</taxon>
        <taxon>Actinomycetes</taxon>
        <taxon>Bifidobacteriales</taxon>
        <taxon>Bifidobacteriaceae</taxon>
        <taxon>Bifidobacterium</taxon>
    </lineage>
</organism>
<reference evidence="3" key="1">
    <citation type="submission" date="2018-05" db="EMBL/GenBank/DDBJ databases">
        <authorList>
            <person name="Kondepudi K.K."/>
            <person name="Singh S."/>
            <person name="Chaudhry V."/>
            <person name="Mantri S."/>
            <person name="Bhadada S."/>
            <person name="Bishnoi M."/>
            <person name="Kaur J."/>
            <person name="Sharma S."/>
            <person name="Bhatia R."/>
        </authorList>
    </citation>
    <scope>NUCLEOTIDE SEQUENCE</scope>
    <source>
        <strain evidence="3">Bif11</strain>
    </source>
</reference>
<feature type="compositionally biased region" description="Low complexity" evidence="1">
    <location>
        <begin position="327"/>
        <end position="350"/>
    </location>
</feature>
<dbReference type="Proteomes" id="UP001169990">
    <property type="component" value="Unassembled WGS sequence"/>
</dbReference>
<dbReference type="InterPro" id="IPR023346">
    <property type="entry name" value="Lysozyme-like_dom_sf"/>
</dbReference>
<dbReference type="SUPFAM" id="SSF54001">
    <property type="entry name" value="Cysteine proteinases"/>
    <property type="match status" value="1"/>
</dbReference>
<dbReference type="SUPFAM" id="SSF53955">
    <property type="entry name" value="Lysozyme-like"/>
    <property type="match status" value="1"/>
</dbReference>
<dbReference type="EMBL" id="QELD01000003">
    <property type="protein sequence ID" value="MDN4187218.1"/>
    <property type="molecule type" value="Genomic_DNA"/>
</dbReference>
<evidence type="ECO:0000313" key="4">
    <source>
        <dbReference type="Proteomes" id="UP001169990"/>
    </source>
</evidence>
<dbReference type="InterPro" id="IPR038765">
    <property type="entry name" value="Papain-like_cys_pep_sf"/>
</dbReference>